<evidence type="ECO:0000313" key="1">
    <source>
        <dbReference type="EMBL" id="QOV47760.1"/>
    </source>
</evidence>
<dbReference type="Proteomes" id="UP000594008">
    <property type="component" value="Chromosome"/>
</dbReference>
<reference evidence="1 2" key="1">
    <citation type="submission" date="2020-10" db="EMBL/GenBank/DDBJ databases">
        <title>Streptomyces chromofuscus complate genome analysis.</title>
        <authorList>
            <person name="Anwar N."/>
        </authorList>
    </citation>
    <scope>NUCLEOTIDE SEQUENCE [LARGE SCALE GENOMIC DNA]</scope>
    <source>
        <strain evidence="1 2">DSM 40273</strain>
    </source>
</reference>
<proteinExistence type="predicted"/>
<sequence>MSMAVEGGKTTWYTVPECSVARVHAAVQTTAQVAVKEGTFSPAALSPTLHIQPDGSVVAPSPS</sequence>
<name>A0A7M2TG91_STRCW</name>
<dbReference type="AlphaFoldDB" id="A0A7M2TG91"/>
<keyword evidence="2" id="KW-1185">Reference proteome</keyword>
<accession>A0A7M2TG91</accession>
<dbReference type="KEGG" id="schf:IPT68_24920"/>
<organism evidence="1 2">
    <name type="scientific">Streptomyces chromofuscus</name>
    <dbReference type="NCBI Taxonomy" id="42881"/>
    <lineage>
        <taxon>Bacteria</taxon>
        <taxon>Bacillati</taxon>
        <taxon>Actinomycetota</taxon>
        <taxon>Actinomycetes</taxon>
        <taxon>Kitasatosporales</taxon>
        <taxon>Streptomycetaceae</taxon>
        <taxon>Streptomyces</taxon>
    </lineage>
</organism>
<evidence type="ECO:0000313" key="2">
    <source>
        <dbReference type="Proteomes" id="UP000594008"/>
    </source>
</evidence>
<dbReference type="EMBL" id="CP063374">
    <property type="protein sequence ID" value="QOV47760.1"/>
    <property type="molecule type" value="Genomic_DNA"/>
</dbReference>
<gene>
    <name evidence="1" type="ORF">IPT68_24920</name>
</gene>
<protein>
    <submittedName>
        <fullName evidence="1">Uncharacterized protein</fullName>
    </submittedName>
</protein>